<dbReference type="GO" id="GO:0005925">
    <property type="term" value="C:focal adhesion"/>
    <property type="evidence" value="ECO:0007669"/>
    <property type="project" value="TreeGrafter"/>
</dbReference>
<dbReference type="GO" id="GO:0030425">
    <property type="term" value="C:dendrite"/>
    <property type="evidence" value="ECO:0007669"/>
    <property type="project" value="TreeGrafter"/>
</dbReference>
<organism evidence="11 12">
    <name type="scientific">Solea senegalensis</name>
    <name type="common">Senegalese sole</name>
    <dbReference type="NCBI Taxonomy" id="28829"/>
    <lineage>
        <taxon>Eukaryota</taxon>
        <taxon>Metazoa</taxon>
        <taxon>Chordata</taxon>
        <taxon>Craniata</taxon>
        <taxon>Vertebrata</taxon>
        <taxon>Euteleostomi</taxon>
        <taxon>Actinopterygii</taxon>
        <taxon>Neopterygii</taxon>
        <taxon>Teleostei</taxon>
        <taxon>Neoteleostei</taxon>
        <taxon>Acanthomorphata</taxon>
        <taxon>Carangaria</taxon>
        <taxon>Pleuronectiformes</taxon>
        <taxon>Pleuronectoidei</taxon>
        <taxon>Soleidae</taxon>
        <taxon>Solea</taxon>
    </lineage>
</organism>
<evidence type="ECO:0000256" key="2">
    <source>
        <dbReference type="ARBA" id="ARBA00022475"/>
    </source>
</evidence>
<evidence type="ECO:0000256" key="1">
    <source>
        <dbReference type="ARBA" id="ARBA00004236"/>
    </source>
</evidence>
<evidence type="ECO:0000313" key="11">
    <source>
        <dbReference type="EMBL" id="KAG7515520.1"/>
    </source>
</evidence>
<dbReference type="GO" id="GO:0007229">
    <property type="term" value="P:integrin-mediated signaling pathway"/>
    <property type="evidence" value="ECO:0007669"/>
    <property type="project" value="TreeGrafter"/>
</dbReference>
<dbReference type="GO" id="GO:0043209">
    <property type="term" value="C:myelin sheath"/>
    <property type="evidence" value="ECO:0007669"/>
    <property type="project" value="TreeGrafter"/>
</dbReference>
<dbReference type="PANTHER" id="PTHR19226">
    <property type="entry name" value="THY-1 MEMBRANE GLYCOPROTEIN"/>
    <property type="match status" value="1"/>
</dbReference>
<feature type="domain" description="Ig-like" evidence="10">
    <location>
        <begin position="46"/>
        <end position="149"/>
    </location>
</feature>
<proteinExistence type="predicted"/>
<keyword evidence="8" id="KW-0393">Immunoglobulin domain</keyword>
<keyword evidence="12" id="KW-1185">Reference proteome</keyword>
<reference evidence="11 12" key="1">
    <citation type="journal article" date="2021" name="Sci. Rep.">
        <title>Chromosome anchoring in Senegalese sole (Solea senegalensis) reveals sex-associated markers and genome rearrangements in flatfish.</title>
        <authorList>
            <person name="Guerrero-Cozar I."/>
            <person name="Gomez-Garrido J."/>
            <person name="Berbel C."/>
            <person name="Martinez-Blanch J.F."/>
            <person name="Alioto T."/>
            <person name="Claros M.G."/>
            <person name="Gagnaire P.A."/>
            <person name="Manchado M."/>
        </authorList>
    </citation>
    <scope>NUCLEOTIDE SEQUENCE [LARGE SCALE GENOMIC DNA]</scope>
    <source>
        <strain evidence="11">Sse05_10M</strain>
    </source>
</reference>
<evidence type="ECO:0000256" key="7">
    <source>
        <dbReference type="ARBA" id="ARBA00023288"/>
    </source>
</evidence>
<dbReference type="GO" id="GO:0009897">
    <property type="term" value="C:external side of plasma membrane"/>
    <property type="evidence" value="ECO:0007669"/>
    <property type="project" value="TreeGrafter"/>
</dbReference>
<keyword evidence="4" id="KW-0472">Membrane</keyword>
<dbReference type="PROSITE" id="PS50835">
    <property type="entry name" value="IG_LIKE"/>
    <property type="match status" value="1"/>
</dbReference>
<evidence type="ECO:0000256" key="5">
    <source>
        <dbReference type="ARBA" id="ARBA00023157"/>
    </source>
</evidence>
<evidence type="ECO:0000256" key="6">
    <source>
        <dbReference type="ARBA" id="ARBA00023180"/>
    </source>
</evidence>
<dbReference type="GO" id="GO:0030334">
    <property type="term" value="P:regulation of cell migration"/>
    <property type="evidence" value="ECO:0007669"/>
    <property type="project" value="InterPro"/>
</dbReference>
<gene>
    <name evidence="11" type="ORF">JOB18_010585</name>
</gene>
<evidence type="ECO:0000256" key="3">
    <source>
        <dbReference type="ARBA" id="ARBA00022729"/>
    </source>
</evidence>
<comment type="subcellular location">
    <subcellularLocation>
        <location evidence="1">Cell membrane</location>
    </subcellularLocation>
</comment>
<dbReference type="InterPro" id="IPR007110">
    <property type="entry name" value="Ig-like_dom"/>
</dbReference>
<evidence type="ECO:0000256" key="8">
    <source>
        <dbReference type="ARBA" id="ARBA00023319"/>
    </source>
</evidence>
<name>A0AAV6SFA7_SOLSE</name>
<dbReference type="PANTHER" id="PTHR19226:SF2">
    <property type="entry name" value="THY-1 MEMBRANE GLYCOPROTEIN"/>
    <property type="match status" value="1"/>
</dbReference>
<keyword evidence="3 9" id="KW-0732">Signal</keyword>
<sequence length="184" mass="20537">MLSSVCVTLFGILGGKRYSNSSINHNKVNMNRMLFLLCVASVLLIPGHTQVTPISVCVEDDRDLRVDCRIEAMTNKFDSYEFSWSSGTRESLINTNVSGSSAESQFKDKSYVEPLQPHGYRLTLSSFTDTARNNTTYMCKINGKAARISVEADQLAPCSAVSLFLKTSCVWIVSLLFFFYHCQS</sequence>
<keyword evidence="2" id="KW-1003">Cell membrane</keyword>
<evidence type="ECO:0000256" key="4">
    <source>
        <dbReference type="ARBA" id="ARBA00023136"/>
    </source>
</evidence>
<dbReference type="GO" id="GO:0005096">
    <property type="term" value="F:GTPase activator activity"/>
    <property type="evidence" value="ECO:0007669"/>
    <property type="project" value="TreeGrafter"/>
</dbReference>
<dbReference type="Proteomes" id="UP000693946">
    <property type="component" value="Linkage Group LG13"/>
</dbReference>
<keyword evidence="6" id="KW-0325">Glycoprotein</keyword>
<protein>
    <submittedName>
        <fullName evidence="11">Thy-1 membrane glycoprotein-like</fullName>
    </submittedName>
</protein>
<keyword evidence="5" id="KW-1015">Disulfide bond</keyword>
<dbReference type="GO" id="GO:0045121">
    <property type="term" value="C:membrane raft"/>
    <property type="evidence" value="ECO:0007669"/>
    <property type="project" value="TreeGrafter"/>
</dbReference>
<evidence type="ECO:0000256" key="9">
    <source>
        <dbReference type="SAM" id="SignalP"/>
    </source>
</evidence>
<dbReference type="AlphaFoldDB" id="A0AAV6SFA7"/>
<feature type="chain" id="PRO_5043417310" evidence="9">
    <location>
        <begin position="50"/>
        <end position="184"/>
    </location>
</feature>
<dbReference type="InterPro" id="IPR033292">
    <property type="entry name" value="THY1"/>
</dbReference>
<accession>A0AAV6SFA7</accession>
<evidence type="ECO:0000259" key="10">
    <source>
        <dbReference type="PROSITE" id="PS50835"/>
    </source>
</evidence>
<dbReference type="EMBL" id="JAGKHQ010000005">
    <property type="protein sequence ID" value="KAG7515520.1"/>
    <property type="molecule type" value="Genomic_DNA"/>
</dbReference>
<keyword evidence="7" id="KW-0449">Lipoprotein</keyword>
<dbReference type="GO" id="GO:0005178">
    <property type="term" value="F:integrin binding"/>
    <property type="evidence" value="ECO:0007669"/>
    <property type="project" value="InterPro"/>
</dbReference>
<evidence type="ECO:0000313" key="12">
    <source>
        <dbReference type="Proteomes" id="UP000693946"/>
    </source>
</evidence>
<feature type="signal peptide" evidence="9">
    <location>
        <begin position="1"/>
        <end position="49"/>
    </location>
</feature>
<dbReference type="GO" id="GO:0007155">
    <property type="term" value="P:cell adhesion"/>
    <property type="evidence" value="ECO:0007669"/>
    <property type="project" value="InterPro"/>
</dbReference>
<dbReference type="GO" id="GO:0051894">
    <property type="term" value="P:positive regulation of focal adhesion assembly"/>
    <property type="evidence" value="ECO:0007669"/>
    <property type="project" value="TreeGrafter"/>
</dbReference>
<comment type="caution">
    <text evidence="11">The sequence shown here is derived from an EMBL/GenBank/DDBJ whole genome shotgun (WGS) entry which is preliminary data.</text>
</comment>